<feature type="transmembrane region" description="Helical" evidence="1">
    <location>
        <begin position="127"/>
        <end position="147"/>
    </location>
</feature>
<comment type="subcellular location">
    <subcellularLocation>
        <location evidence="1">Cell membrane</location>
        <topology evidence="1">Multi-pass membrane protein</topology>
    </subcellularLocation>
</comment>
<keyword evidence="1" id="KW-0812">Transmembrane</keyword>
<feature type="transmembrane region" description="Helical" evidence="1">
    <location>
        <begin position="84"/>
        <end position="107"/>
    </location>
</feature>
<protein>
    <recommendedName>
        <fullName evidence="1">Probable queuosine precursor transporter</fullName>
        <shortName evidence="1">Q precursor transporter</shortName>
    </recommendedName>
</protein>
<dbReference type="AlphaFoldDB" id="A0A1Q1G1H7"/>
<accession>A0A1Q1G1H7</accession>
<dbReference type="EMBL" id="RKRK01000002">
    <property type="protein sequence ID" value="RPF57994.1"/>
    <property type="molecule type" value="Genomic_DNA"/>
</dbReference>
<comment type="caution">
    <text evidence="2">The sequence shown here is derived from an EMBL/GenBank/DDBJ whole genome shotgun (WGS) entry which is preliminary data.</text>
</comment>
<feature type="transmembrane region" description="Helical" evidence="1">
    <location>
        <begin position="159"/>
        <end position="185"/>
    </location>
</feature>
<dbReference type="PANTHER" id="PTHR34300:SF2">
    <property type="entry name" value="QUEUOSINE PRECURSOR TRANSPORTER-RELATED"/>
    <property type="match status" value="1"/>
</dbReference>
<dbReference type="RefSeq" id="WP_077140268.1">
    <property type="nucleotide sequence ID" value="NZ_CBCSGK010000009.1"/>
</dbReference>
<keyword evidence="1" id="KW-1003">Cell membrane</keyword>
<feature type="transmembrane region" description="Helical" evidence="1">
    <location>
        <begin position="6"/>
        <end position="24"/>
    </location>
</feature>
<dbReference type="OrthoDB" id="9805479at2"/>
<evidence type="ECO:0000256" key="1">
    <source>
        <dbReference type="HAMAP-Rule" id="MF_02088"/>
    </source>
</evidence>
<keyword evidence="1" id="KW-0472">Membrane</keyword>
<gene>
    <name evidence="2" type="ORF">EDD62_0631</name>
</gene>
<organism evidence="2 3">
    <name type="scientific">Abyssicoccus albus</name>
    <dbReference type="NCBI Taxonomy" id="1817405"/>
    <lineage>
        <taxon>Bacteria</taxon>
        <taxon>Bacillati</taxon>
        <taxon>Bacillota</taxon>
        <taxon>Bacilli</taxon>
        <taxon>Bacillales</taxon>
        <taxon>Abyssicoccaceae</taxon>
    </lineage>
</organism>
<comment type="function">
    <text evidence="1">Involved in the import of queuosine (Q) precursors, required for Q precursor salvage.</text>
</comment>
<proteinExistence type="inferred from homology"/>
<keyword evidence="1" id="KW-1133">Transmembrane helix</keyword>
<evidence type="ECO:0000313" key="2">
    <source>
        <dbReference type="EMBL" id="RPF57994.1"/>
    </source>
</evidence>
<dbReference type="PANTHER" id="PTHR34300">
    <property type="entry name" value="QUEUOSINE PRECURSOR TRANSPORTER-RELATED"/>
    <property type="match status" value="1"/>
</dbReference>
<sequence>MVILTGIIELFIIFTLLVLSYKFFGRTGLIFWVGFGIIIANLQVLKAVDVLGFEATLGNIMFASLYLATDILNEKYGRNVAKKAVWMGLFSMIAFTLISQITLVFTPSKSDFAHEHLEVILGLVPRIAIASAISYVIGNFFDVWVFNKIRTLVRADRKFYIRAIGSTSLSSIIDTALFALIAFYGTYPNEVVLNIFITTYILKLLTTVFNVPFGYIAKSIKPLSERQYK</sequence>
<dbReference type="GO" id="GO:0022857">
    <property type="term" value="F:transmembrane transporter activity"/>
    <property type="evidence" value="ECO:0007669"/>
    <property type="project" value="UniProtKB-UniRule"/>
</dbReference>
<evidence type="ECO:0000313" key="3">
    <source>
        <dbReference type="Proteomes" id="UP000277108"/>
    </source>
</evidence>
<feature type="transmembrane region" description="Helical" evidence="1">
    <location>
        <begin position="29"/>
        <end position="45"/>
    </location>
</feature>
<keyword evidence="3" id="KW-1185">Reference proteome</keyword>
<dbReference type="GO" id="GO:0005886">
    <property type="term" value="C:plasma membrane"/>
    <property type="evidence" value="ECO:0007669"/>
    <property type="project" value="UniProtKB-SubCell"/>
</dbReference>
<name>A0A1Q1G1H7_9BACL</name>
<dbReference type="Pfam" id="PF02592">
    <property type="entry name" value="Vut_1"/>
    <property type="match status" value="1"/>
</dbReference>
<feature type="transmembrane region" description="Helical" evidence="1">
    <location>
        <begin position="51"/>
        <end position="72"/>
    </location>
</feature>
<dbReference type="Proteomes" id="UP000277108">
    <property type="component" value="Unassembled WGS sequence"/>
</dbReference>
<comment type="similarity">
    <text evidence="1">Belongs to the vitamin uptake transporter (VUT/ECF) (TC 2.A.88) family. Q precursor transporter subfamily.</text>
</comment>
<keyword evidence="1" id="KW-0813">Transport</keyword>
<reference evidence="2 3" key="1">
    <citation type="submission" date="2018-11" db="EMBL/GenBank/DDBJ databases">
        <title>Genomic Encyclopedia of Type Strains, Phase IV (KMG-IV): sequencing the most valuable type-strain genomes for metagenomic binning, comparative biology and taxonomic classification.</title>
        <authorList>
            <person name="Goeker M."/>
        </authorList>
    </citation>
    <scope>NUCLEOTIDE SEQUENCE [LARGE SCALE GENOMIC DNA]</scope>
    <source>
        <strain evidence="2 3">DSM 29158</strain>
    </source>
</reference>
<dbReference type="HAMAP" id="MF_02088">
    <property type="entry name" value="Q_prec_transport"/>
    <property type="match status" value="1"/>
</dbReference>
<dbReference type="STRING" id="1849491.BVH56_04300"/>
<dbReference type="NCBIfam" id="TIGR00697">
    <property type="entry name" value="queuosine precursor transporter"/>
    <property type="match status" value="1"/>
</dbReference>
<feature type="transmembrane region" description="Helical" evidence="1">
    <location>
        <begin position="191"/>
        <end position="217"/>
    </location>
</feature>
<dbReference type="InterPro" id="IPR003744">
    <property type="entry name" value="YhhQ"/>
</dbReference>
<accession>A0A3N5BJG7</accession>